<accession>A0A9D1S5X1</accession>
<dbReference type="Proteomes" id="UP000824123">
    <property type="component" value="Unassembled WGS sequence"/>
</dbReference>
<dbReference type="EMBL" id="DVNK01000062">
    <property type="protein sequence ID" value="HIU47618.1"/>
    <property type="molecule type" value="Genomic_DNA"/>
</dbReference>
<dbReference type="InterPro" id="IPR008861">
    <property type="entry name" value="GpX-like"/>
</dbReference>
<sequence length="77" mass="8708">MATYNGWTWDDYDLYKAVRGDTWDDIAVQAYGDGALMSVLLCANPELCRVVVFEGGELIRIPLIDEAASDELPPWRR</sequence>
<reference evidence="1" key="1">
    <citation type="submission" date="2020-10" db="EMBL/GenBank/DDBJ databases">
        <authorList>
            <person name="Gilroy R."/>
        </authorList>
    </citation>
    <scope>NUCLEOTIDE SEQUENCE</scope>
    <source>
        <strain evidence="1">ChiSxjej2B14-8506</strain>
    </source>
</reference>
<gene>
    <name evidence="1" type="ORF">IAC59_10250</name>
</gene>
<reference evidence="1" key="2">
    <citation type="journal article" date="2021" name="PeerJ">
        <title>Extensive microbial diversity within the chicken gut microbiome revealed by metagenomics and culture.</title>
        <authorList>
            <person name="Gilroy R."/>
            <person name="Ravi A."/>
            <person name="Getino M."/>
            <person name="Pursley I."/>
            <person name="Horton D.L."/>
            <person name="Alikhan N.F."/>
            <person name="Baker D."/>
            <person name="Gharbi K."/>
            <person name="Hall N."/>
            <person name="Watson M."/>
            <person name="Adriaenssens E.M."/>
            <person name="Foster-Nyarko E."/>
            <person name="Jarju S."/>
            <person name="Secka A."/>
            <person name="Antonio M."/>
            <person name="Oren A."/>
            <person name="Chaudhuri R.R."/>
            <person name="La Ragione R."/>
            <person name="Hildebrand F."/>
            <person name="Pallen M.J."/>
        </authorList>
    </citation>
    <scope>NUCLEOTIDE SEQUENCE</scope>
    <source>
        <strain evidence="1">ChiSxjej2B14-8506</strain>
    </source>
</reference>
<proteinExistence type="predicted"/>
<protein>
    <submittedName>
        <fullName evidence="1">Tail protein X</fullName>
    </submittedName>
</protein>
<organism evidence="1 2">
    <name type="scientific">Candidatus Fimadaptatus faecigallinarum</name>
    <dbReference type="NCBI Taxonomy" id="2840814"/>
    <lineage>
        <taxon>Bacteria</taxon>
        <taxon>Bacillati</taxon>
        <taxon>Bacillota</taxon>
        <taxon>Clostridia</taxon>
        <taxon>Eubacteriales</taxon>
        <taxon>Candidatus Fimadaptatus</taxon>
    </lineage>
</organism>
<evidence type="ECO:0000313" key="2">
    <source>
        <dbReference type="Proteomes" id="UP000824123"/>
    </source>
</evidence>
<comment type="caution">
    <text evidence="1">The sequence shown here is derived from an EMBL/GenBank/DDBJ whole genome shotgun (WGS) entry which is preliminary data.</text>
</comment>
<evidence type="ECO:0000313" key="1">
    <source>
        <dbReference type="EMBL" id="HIU47618.1"/>
    </source>
</evidence>
<dbReference type="AlphaFoldDB" id="A0A9D1S5X1"/>
<dbReference type="Pfam" id="PF05489">
    <property type="entry name" value="Phage_tail_X"/>
    <property type="match status" value="1"/>
</dbReference>
<name>A0A9D1S5X1_9FIRM</name>